<evidence type="ECO:0000313" key="3">
    <source>
        <dbReference type="Proteomes" id="UP001149090"/>
    </source>
</evidence>
<reference evidence="2" key="1">
    <citation type="submission" date="2022-10" db="EMBL/GenBank/DDBJ databases">
        <title>Novel sulphate-reducing endosymbionts in the free-living metamonad Anaeramoeba.</title>
        <authorList>
            <person name="Jerlstrom-Hultqvist J."/>
            <person name="Cepicka I."/>
            <person name="Gallot-Lavallee L."/>
            <person name="Salas-Leiva D."/>
            <person name="Curtis B.A."/>
            <person name="Zahonova K."/>
            <person name="Pipaliya S."/>
            <person name="Dacks J."/>
            <person name="Roger A.J."/>
        </authorList>
    </citation>
    <scope>NUCLEOTIDE SEQUENCE</scope>
    <source>
        <strain evidence="2">BMAN</strain>
    </source>
</reference>
<keyword evidence="3" id="KW-1185">Reference proteome</keyword>
<evidence type="ECO:0000256" key="1">
    <source>
        <dbReference type="SAM" id="MobiDB-lite"/>
    </source>
</evidence>
<feature type="region of interest" description="Disordered" evidence="1">
    <location>
        <begin position="153"/>
        <end position="199"/>
    </location>
</feature>
<gene>
    <name evidence="2" type="ORF">M0811_03417</name>
</gene>
<dbReference type="EMBL" id="JAPDFW010000147">
    <property type="protein sequence ID" value="KAJ5066084.1"/>
    <property type="molecule type" value="Genomic_DNA"/>
</dbReference>
<feature type="compositionally biased region" description="Polar residues" evidence="1">
    <location>
        <begin position="187"/>
        <end position="199"/>
    </location>
</feature>
<comment type="caution">
    <text evidence="2">The sequence shown here is derived from an EMBL/GenBank/DDBJ whole genome shotgun (WGS) entry which is preliminary data.</text>
</comment>
<sequence length="199" mass="23315">MQKLILLQSELARKEPGQTKMWWRLCCFAKIYGTNLIFIKKNKETLPFPSERGSKNFFLQSDEKLVIGSKFFRIQNIISHQKIDCIRRAFRTWAVRNDLALLKPYRRGKMVFISNTQSNFEKSPFDQNNNSESNYQELSDSIIPQSFQEKNSDELNFELKQKQSPKKTKKNIDEDFPIEQETKKTKTQSNSDSGEGSDN</sequence>
<dbReference type="AlphaFoldDB" id="A0A9Q0R3Z5"/>
<organism evidence="2 3">
    <name type="scientific">Anaeramoeba ignava</name>
    <name type="common">Anaerobic marine amoeba</name>
    <dbReference type="NCBI Taxonomy" id="1746090"/>
    <lineage>
        <taxon>Eukaryota</taxon>
        <taxon>Metamonada</taxon>
        <taxon>Anaeramoebidae</taxon>
        <taxon>Anaeramoeba</taxon>
    </lineage>
</organism>
<protein>
    <submittedName>
        <fullName evidence="2">Uncharacterized protein</fullName>
    </submittedName>
</protein>
<name>A0A9Q0R3Z5_ANAIG</name>
<dbReference type="Proteomes" id="UP001149090">
    <property type="component" value="Unassembled WGS sequence"/>
</dbReference>
<proteinExistence type="predicted"/>
<accession>A0A9Q0R3Z5</accession>
<evidence type="ECO:0000313" key="2">
    <source>
        <dbReference type="EMBL" id="KAJ5066084.1"/>
    </source>
</evidence>